<evidence type="ECO:0000259" key="1">
    <source>
        <dbReference type="Pfam" id="PF01872"/>
    </source>
</evidence>
<reference evidence="2" key="1">
    <citation type="submission" date="2020-02" db="EMBL/GenBank/DDBJ databases">
        <authorList>
            <person name="Meier V. D."/>
        </authorList>
    </citation>
    <scope>NUCLEOTIDE SEQUENCE</scope>
    <source>
        <strain evidence="2">AVDCRST_MAG54</strain>
    </source>
</reference>
<dbReference type="Gene3D" id="3.40.430.10">
    <property type="entry name" value="Dihydrofolate Reductase, subunit A"/>
    <property type="match status" value="1"/>
</dbReference>
<dbReference type="EC" id="1.5.1.3" evidence="2"/>
<name>A0A6J4J0I5_9PSEU</name>
<dbReference type="InterPro" id="IPR002734">
    <property type="entry name" value="RibDG_C"/>
</dbReference>
<keyword evidence="2" id="KW-0560">Oxidoreductase</keyword>
<dbReference type="GO" id="GO:0009231">
    <property type="term" value="P:riboflavin biosynthetic process"/>
    <property type="evidence" value="ECO:0007669"/>
    <property type="project" value="InterPro"/>
</dbReference>
<feature type="domain" description="Bacterial bifunctional deaminase-reductase C-terminal" evidence="1">
    <location>
        <begin position="24"/>
        <end position="193"/>
    </location>
</feature>
<dbReference type="Pfam" id="PF01872">
    <property type="entry name" value="RibD_C"/>
    <property type="match status" value="1"/>
</dbReference>
<dbReference type="SUPFAM" id="SSF53597">
    <property type="entry name" value="Dihydrofolate reductase-like"/>
    <property type="match status" value="1"/>
</dbReference>
<accession>A0A6J4J0I5</accession>
<organism evidence="2">
    <name type="scientific">uncultured Actinomycetospora sp</name>
    <dbReference type="NCBI Taxonomy" id="1135996"/>
    <lineage>
        <taxon>Bacteria</taxon>
        <taxon>Bacillati</taxon>
        <taxon>Actinomycetota</taxon>
        <taxon>Actinomycetes</taxon>
        <taxon>Pseudonocardiales</taxon>
        <taxon>Pseudonocardiaceae</taxon>
        <taxon>Actinomycetospora</taxon>
        <taxon>environmental samples</taxon>
    </lineage>
</organism>
<dbReference type="EMBL" id="CADCTH010000354">
    <property type="protein sequence ID" value="CAA9267076.1"/>
    <property type="molecule type" value="Genomic_DNA"/>
</dbReference>
<dbReference type="InterPro" id="IPR024072">
    <property type="entry name" value="DHFR-like_dom_sf"/>
</dbReference>
<dbReference type="GO" id="GO:0008703">
    <property type="term" value="F:5-amino-6-(5-phosphoribosylamino)uracil reductase activity"/>
    <property type="evidence" value="ECO:0007669"/>
    <property type="project" value="InterPro"/>
</dbReference>
<proteinExistence type="predicted"/>
<dbReference type="AlphaFoldDB" id="A0A6J4J0I5"/>
<dbReference type="GO" id="GO:0004146">
    <property type="term" value="F:dihydrofolate reductase activity"/>
    <property type="evidence" value="ECO:0007669"/>
    <property type="project" value="UniProtKB-EC"/>
</dbReference>
<sequence length="218" mass="23850">MVEHLVPQRYRRVLPRDGETVMAVVLVATMSLDGFIARPDDAVGPLFDWFTAGDVDVHAGDEQRPFRTGVESATWMREQWGRIRSGVIGRHLFDHTDGWDGRPPAGEHVVVLTHTVPTDWAHYGTAPFTFVTEGVEAAVATARELAGDADVSVTAGDVGGQALAAGLVDEVEISLAPVVLGRGKRFFGEDAPETVLEDPYLVVPGRRVTHLRYRVRRS</sequence>
<gene>
    <name evidence="2" type="ORF">AVDCRST_MAG54-2781</name>
</gene>
<evidence type="ECO:0000313" key="2">
    <source>
        <dbReference type="EMBL" id="CAA9267076.1"/>
    </source>
</evidence>
<protein>
    <submittedName>
        <fullName evidence="2">Dihydrofolate reductase</fullName>
        <ecNumber evidence="2">1.5.1.3</ecNumber>
    </submittedName>
</protein>